<keyword evidence="2" id="KW-1185">Reference proteome</keyword>
<evidence type="ECO:0000313" key="2">
    <source>
        <dbReference type="Proteomes" id="UP000827872"/>
    </source>
</evidence>
<name>A0ACB8F2J4_9SAUR</name>
<proteinExistence type="predicted"/>
<sequence length="137" mass="14306">MSGYWDIPEGTDCPRKAWLLTRLGAGLGLLGSAYHLILFQPDTALQAVQRATTATVTMATLGAVFGVTTCLSAQLRDAPDDPVNYFIGGCSSGVILGARAHSFGTGTAACLSLGLLATFTKIGKMEGWRVFPPEASP</sequence>
<dbReference type="EMBL" id="CM037618">
    <property type="protein sequence ID" value="KAH7998970.1"/>
    <property type="molecule type" value="Genomic_DNA"/>
</dbReference>
<accession>A0ACB8F2J4</accession>
<protein>
    <submittedName>
        <fullName evidence="1">Uncharacterized protein</fullName>
    </submittedName>
</protein>
<reference evidence="1" key="1">
    <citation type="submission" date="2021-08" db="EMBL/GenBank/DDBJ databases">
        <title>The first chromosome-level gecko genome reveals the dynamic sex chromosomes of Neotropical dwarf geckos (Sphaerodactylidae: Sphaerodactylus).</title>
        <authorList>
            <person name="Pinto B.J."/>
            <person name="Keating S.E."/>
            <person name="Gamble T."/>
        </authorList>
    </citation>
    <scope>NUCLEOTIDE SEQUENCE</scope>
    <source>
        <strain evidence="1">TG3544</strain>
    </source>
</reference>
<evidence type="ECO:0000313" key="1">
    <source>
        <dbReference type="EMBL" id="KAH7998970.1"/>
    </source>
</evidence>
<gene>
    <name evidence="1" type="ORF">K3G42_003338</name>
</gene>
<dbReference type="Proteomes" id="UP000827872">
    <property type="component" value="Linkage Group LG05"/>
</dbReference>
<organism evidence="1 2">
    <name type="scientific">Sphaerodactylus townsendi</name>
    <dbReference type="NCBI Taxonomy" id="933632"/>
    <lineage>
        <taxon>Eukaryota</taxon>
        <taxon>Metazoa</taxon>
        <taxon>Chordata</taxon>
        <taxon>Craniata</taxon>
        <taxon>Vertebrata</taxon>
        <taxon>Euteleostomi</taxon>
        <taxon>Lepidosauria</taxon>
        <taxon>Squamata</taxon>
        <taxon>Bifurcata</taxon>
        <taxon>Gekkota</taxon>
        <taxon>Sphaerodactylidae</taxon>
        <taxon>Sphaerodactylus</taxon>
    </lineage>
</organism>
<comment type="caution">
    <text evidence="1">The sequence shown here is derived from an EMBL/GenBank/DDBJ whole genome shotgun (WGS) entry which is preliminary data.</text>
</comment>